<dbReference type="Pfam" id="PF03572">
    <property type="entry name" value="Peptidase_S41"/>
    <property type="match status" value="1"/>
</dbReference>
<dbReference type="GO" id="GO:0008236">
    <property type="term" value="F:serine-type peptidase activity"/>
    <property type="evidence" value="ECO:0007669"/>
    <property type="project" value="UniProtKB-KW"/>
</dbReference>
<dbReference type="SUPFAM" id="SSF52096">
    <property type="entry name" value="ClpP/crotonase"/>
    <property type="match status" value="1"/>
</dbReference>
<evidence type="ECO:0000256" key="7">
    <source>
        <dbReference type="SAM" id="SignalP"/>
    </source>
</evidence>
<evidence type="ECO:0000313" key="10">
    <source>
        <dbReference type="Proteomes" id="UP000291822"/>
    </source>
</evidence>
<evidence type="ECO:0000256" key="2">
    <source>
        <dbReference type="ARBA" id="ARBA00022670"/>
    </source>
</evidence>
<keyword evidence="2 5" id="KW-0645">Protease</keyword>
<dbReference type="InterPro" id="IPR004447">
    <property type="entry name" value="Peptidase_S41A"/>
</dbReference>
<keyword evidence="7" id="KW-0732">Signal</keyword>
<dbReference type="Proteomes" id="UP000291822">
    <property type="component" value="Unassembled WGS sequence"/>
</dbReference>
<dbReference type="GO" id="GO:0007165">
    <property type="term" value="P:signal transduction"/>
    <property type="evidence" value="ECO:0007669"/>
    <property type="project" value="TreeGrafter"/>
</dbReference>
<dbReference type="Pfam" id="PF11818">
    <property type="entry name" value="DUF3340"/>
    <property type="match status" value="1"/>
</dbReference>
<dbReference type="Gene3D" id="2.30.42.10">
    <property type="match status" value="1"/>
</dbReference>
<evidence type="ECO:0000313" key="9">
    <source>
        <dbReference type="EMBL" id="TCI11312.1"/>
    </source>
</evidence>
<dbReference type="SUPFAM" id="SSF50156">
    <property type="entry name" value="PDZ domain-like"/>
    <property type="match status" value="1"/>
</dbReference>
<dbReference type="AlphaFoldDB" id="A0A4R0YXC5"/>
<dbReference type="InterPro" id="IPR036034">
    <property type="entry name" value="PDZ_sf"/>
</dbReference>
<dbReference type="GO" id="GO:0004175">
    <property type="term" value="F:endopeptidase activity"/>
    <property type="evidence" value="ECO:0007669"/>
    <property type="project" value="TreeGrafter"/>
</dbReference>
<evidence type="ECO:0000256" key="6">
    <source>
        <dbReference type="SAM" id="MobiDB-lite"/>
    </source>
</evidence>
<dbReference type="Pfam" id="PF17804">
    <property type="entry name" value="TSP_NTD"/>
    <property type="match status" value="1"/>
</dbReference>
<dbReference type="InterPro" id="IPR001478">
    <property type="entry name" value="PDZ"/>
</dbReference>
<dbReference type="SMART" id="SM00228">
    <property type="entry name" value="PDZ"/>
    <property type="match status" value="1"/>
</dbReference>
<dbReference type="Pfam" id="PF00595">
    <property type="entry name" value="PDZ"/>
    <property type="match status" value="1"/>
</dbReference>
<keyword evidence="3 5" id="KW-0378">Hydrolase</keyword>
<dbReference type="RefSeq" id="WP_131410189.1">
    <property type="nucleotide sequence ID" value="NZ_SJTG01000002.1"/>
</dbReference>
<evidence type="ECO:0000256" key="4">
    <source>
        <dbReference type="ARBA" id="ARBA00022825"/>
    </source>
</evidence>
<evidence type="ECO:0000259" key="8">
    <source>
        <dbReference type="PROSITE" id="PS50106"/>
    </source>
</evidence>
<dbReference type="EMBL" id="SJTG01000002">
    <property type="protein sequence ID" value="TCI11312.1"/>
    <property type="molecule type" value="Genomic_DNA"/>
</dbReference>
<evidence type="ECO:0000256" key="5">
    <source>
        <dbReference type="RuleBase" id="RU004404"/>
    </source>
</evidence>
<dbReference type="PANTHER" id="PTHR32060">
    <property type="entry name" value="TAIL-SPECIFIC PROTEASE"/>
    <property type="match status" value="1"/>
</dbReference>
<dbReference type="CDD" id="cd07560">
    <property type="entry name" value="Peptidase_S41_CPP"/>
    <property type="match status" value="1"/>
</dbReference>
<accession>A0A4R0YXC5</accession>
<evidence type="ECO:0000256" key="3">
    <source>
        <dbReference type="ARBA" id="ARBA00022801"/>
    </source>
</evidence>
<proteinExistence type="inferred from homology"/>
<keyword evidence="4 5" id="KW-0720">Serine protease</keyword>
<dbReference type="SMART" id="SM00245">
    <property type="entry name" value="TSPc"/>
    <property type="match status" value="1"/>
</dbReference>
<dbReference type="CDD" id="cd06782">
    <property type="entry name" value="cpPDZ_CPP-like"/>
    <property type="match status" value="1"/>
</dbReference>
<dbReference type="PANTHER" id="PTHR32060:SF22">
    <property type="entry name" value="CARBOXYL-TERMINAL-PROCESSING PEPTIDASE 3, CHLOROPLASTIC"/>
    <property type="match status" value="1"/>
</dbReference>
<sequence>MKLRPSIALLFALAVTGAGVHAQSAADLTPSTPRKVSSLPLKATSTQADAAKLSARFLTRFHYDAKPLDDAMSQRIYKAYLDSLDSEKVFFTQGDLVKFAPLKTQMDDAIWNEDLSGPFNMFNIYVQRAVERMGFARSLLAKGFDFQANESYNYDRKNAQWPKDQAELDTLWRQRTMNDWLRLKLAGKADDDIRKTLDKRYAGYIDRVKQLDGEDAFQSFMNAYAESTDPHTDYLGPRAAENFDIAMKLSLEGIGAVLQARDEYTAIREVVPAGPAAKSGKVHVGDRIVAIGEGTNGPMVDVIGWRLDDVVKHIRGKKDTTVRLEVLPSDAGVDGKHELITLVRQKVSIEEQAAKKKVIEIKDGDVSRKIGVIDLPSFYSDFGARREGDKDFKSATRDVSKLLGELKAAGVEGVVMDLRNNGGGSLAEANELTGLFIDKGPVVQVRDARGQVEVQGDDDAGMAWSGPMAVLVNRGSASASEIFAAAIQDYGRGLIIGQPTFGKGTVQNLVDLDRFTRSTREKPQYGELKMTIQEFFRINGGSTQLKGVTPDIQYPKNGDEKDFGESTYDNALPWTQIAPADYKPVADLKAYLGQLQSRHDARAVKSPGWKLMLDELAQYRKMRDKTTISLNFAQRQAERKEQDAIQADFRTRHKAIDGVASGGDEDAVVLDDGLNANERSLKSELKQEDEAKKAADPQLQETAHILFDAVGLIKADPRLAAAVLPYGGKPNGGSTASVAPANPSPTTH</sequence>
<dbReference type="InterPro" id="IPR005151">
    <property type="entry name" value="Tail-specific_protease"/>
</dbReference>
<dbReference type="InterPro" id="IPR020992">
    <property type="entry name" value="Tail_Prtase_C"/>
</dbReference>
<organism evidence="9 10">
    <name type="scientific">Dyella soli</name>
    <dbReference type="NCBI Taxonomy" id="522319"/>
    <lineage>
        <taxon>Bacteria</taxon>
        <taxon>Pseudomonadati</taxon>
        <taxon>Pseudomonadota</taxon>
        <taxon>Gammaproteobacteria</taxon>
        <taxon>Lysobacterales</taxon>
        <taxon>Rhodanobacteraceae</taxon>
        <taxon>Dyella</taxon>
    </lineage>
</organism>
<dbReference type="Gene3D" id="3.90.226.10">
    <property type="entry name" value="2-enoyl-CoA Hydratase, Chain A, domain 1"/>
    <property type="match status" value="1"/>
</dbReference>
<protein>
    <submittedName>
        <fullName evidence="9">Tail-specific protease</fullName>
    </submittedName>
</protein>
<dbReference type="NCBIfam" id="TIGR00225">
    <property type="entry name" value="prc"/>
    <property type="match status" value="1"/>
</dbReference>
<feature type="chain" id="PRO_5020200729" evidence="7">
    <location>
        <begin position="23"/>
        <end position="748"/>
    </location>
</feature>
<keyword evidence="10" id="KW-1185">Reference proteome</keyword>
<dbReference type="GO" id="GO:0006508">
    <property type="term" value="P:proteolysis"/>
    <property type="evidence" value="ECO:0007669"/>
    <property type="project" value="UniProtKB-KW"/>
</dbReference>
<evidence type="ECO:0000256" key="1">
    <source>
        <dbReference type="ARBA" id="ARBA00009179"/>
    </source>
</evidence>
<dbReference type="GO" id="GO:0030288">
    <property type="term" value="C:outer membrane-bounded periplasmic space"/>
    <property type="evidence" value="ECO:0007669"/>
    <property type="project" value="TreeGrafter"/>
</dbReference>
<name>A0A4R0YXC5_9GAMM</name>
<dbReference type="InterPro" id="IPR040573">
    <property type="entry name" value="TSP_N"/>
</dbReference>
<comment type="caution">
    <text evidence="9">The sequence shown here is derived from an EMBL/GenBank/DDBJ whole genome shotgun (WGS) entry which is preliminary data.</text>
</comment>
<reference evidence="9 10" key="1">
    <citation type="submission" date="2019-02" db="EMBL/GenBank/DDBJ databases">
        <title>Dyella amyloliquefaciens sp. nov., isolated from forest soil.</title>
        <authorList>
            <person name="Gao Z.-H."/>
            <person name="Qiu L.-H."/>
        </authorList>
    </citation>
    <scope>NUCLEOTIDE SEQUENCE [LARGE SCALE GENOMIC DNA]</scope>
    <source>
        <strain evidence="9 10">KACC 12747</strain>
    </source>
</reference>
<dbReference type="InterPro" id="IPR029045">
    <property type="entry name" value="ClpP/crotonase-like_dom_sf"/>
</dbReference>
<dbReference type="PROSITE" id="PS50106">
    <property type="entry name" value="PDZ"/>
    <property type="match status" value="1"/>
</dbReference>
<feature type="domain" description="PDZ" evidence="8">
    <location>
        <begin position="244"/>
        <end position="315"/>
    </location>
</feature>
<dbReference type="FunFam" id="3.90.226.10:FF:000090">
    <property type="entry name" value="Tail-specific protease"/>
    <property type="match status" value="1"/>
</dbReference>
<feature type="region of interest" description="Disordered" evidence="6">
    <location>
        <begin position="727"/>
        <end position="748"/>
    </location>
</feature>
<comment type="similarity">
    <text evidence="1 5">Belongs to the peptidase S41A family.</text>
</comment>
<feature type="signal peptide" evidence="7">
    <location>
        <begin position="1"/>
        <end position="22"/>
    </location>
</feature>
<gene>
    <name evidence="9" type="ORF">EZM97_21180</name>
</gene>